<dbReference type="SUPFAM" id="SSF51064">
    <property type="entry name" value="Head domain of nucleotide exchange factor GrpE"/>
    <property type="match status" value="1"/>
</dbReference>
<dbReference type="PANTHER" id="PTHR21237:SF23">
    <property type="entry name" value="GRPE PROTEIN HOMOLOG, MITOCHONDRIAL"/>
    <property type="match status" value="1"/>
</dbReference>
<dbReference type="Gene3D" id="2.30.22.10">
    <property type="entry name" value="Head domain of nucleotide exchange factor GrpE"/>
    <property type="match status" value="1"/>
</dbReference>
<protein>
    <recommendedName>
        <fullName evidence="2">Protein GrpE</fullName>
    </recommendedName>
</protein>
<dbReference type="InterPro" id="IPR009012">
    <property type="entry name" value="GrpE_head"/>
</dbReference>
<feature type="non-terminal residue" evidence="4">
    <location>
        <position position="1"/>
    </location>
</feature>
<dbReference type="GO" id="GO:0051087">
    <property type="term" value="F:protein-folding chaperone binding"/>
    <property type="evidence" value="ECO:0007669"/>
    <property type="project" value="InterPro"/>
</dbReference>
<dbReference type="GO" id="GO:0006457">
    <property type="term" value="P:protein folding"/>
    <property type="evidence" value="ECO:0007669"/>
    <property type="project" value="InterPro"/>
</dbReference>
<keyword evidence="1 2" id="KW-0143">Chaperone</keyword>
<dbReference type="PRINTS" id="PR00773">
    <property type="entry name" value="GRPEPROTEIN"/>
</dbReference>
<name>A0AAJ2H733_9HYPH</name>
<dbReference type="GO" id="GO:0000774">
    <property type="term" value="F:adenyl-nucleotide exchange factor activity"/>
    <property type="evidence" value="ECO:0007669"/>
    <property type="project" value="InterPro"/>
</dbReference>
<gene>
    <name evidence="4" type="primary">grpE</name>
    <name evidence="4" type="ORF">RJJ65_41235</name>
</gene>
<evidence type="ECO:0000256" key="3">
    <source>
        <dbReference type="RuleBase" id="RU004478"/>
    </source>
</evidence>
<proteinExistence type="inferred from homology"/>
<evidence type="ECO:0000256" key="2">
    <source>
        <dbReference type="RuleBase" id="RU000639"/>
    </source>
</evidence>
<dbReference type="PANTHER" id="PTHR21237">
    <property type="entry name" value="GRPE PROTEIN"/>
    <property type="match status" value="1"/>
</dbReference>
<dbReference type="PROSITE" id="PS01071">
    <property type="entry name" value="GRPE"/>
    <property type="match status" value="1"/>
</dbReference>
<dbReference type="RefSeq" id="WP_310866912.1">
    <property type="nucleotide sequence ID" value="NZ_JAVLSF010001435.1"/>
</dbReference>
<sequence>LLTTLEKHGVSVVDPLGTAFNADQHEAVGIDPNTPAGQVANVLQKGYALSGRLLRPAMVIVGQ</sequence>
<evidence type="ECO:0000313" key="4">
    <source>
        <dbReference type="EMBL" id="MDR9778976.1"/>
    </source>
</evidence>
<comment type="caution">
    <text evidence="4">The sequence shown here is derived from an EMBL/GenBank/DDBJ whole genome shotgun (WGS) entry which is preliminary data.</text>
</comment>
<dbReference type="InterPro" id="IPR000740">
    <property type="entry name" value="GrpE"/>
</dbReference>
<dbReference type="AlphaFoldDB" id="A0AAJ2H733"/>
<comment type="function">
    <text evidence="2">Participates actively in the response to hyperosmotic and heat shock by preventing the aggregation of stress-denatured proteins, in association with DnaK and GrpE. It is the nucleotide exchange factor for DnaK and may function as a thermosensor. Unfolded proteins bind initially to DnaJ; upon interaction with the DnaJ-bound protein, DnaK hydrolyzes its bound ATP, resulting in the formation of a stable complex. GrpE releases ADP from DnaK; ATP binding to DnaK triggers the release of the substrate protein, thus completing the reaction cycle. Several rounds of ATP-dependent interactions between DnaJ, DnaK and GrpE are required for fully efficient folding.</text>
</comment>
<accession>A0AAJ2H733</accession>
<dbReference type="Pfam" id="PF01025">
    <property type="entry name" value="GrpE"/>
    <property type="match status" value="1"/>
</dbReference>
<dbReference type="Proteomes" id="UP001268610">
    <property type="component" value="Unassembled WGS sequence"/>
</dbReference>
<comment type="similarity">
    <text evidence="3">Belongs to the GrpE family.</text>
</comment>
<organism evidence="4 5">
    <name type="scientific">Rhizobium hidalgonense</name>
    <dbReference type="NCBI Taxonomy" id="1538159"/>
    <lineage>
        <taxon>Bacteria</taxon>
        <taxon>Pseudomonadati</taxon>
        <taxon>Pseudomonadota</taxon>
        <taxon>Alphaproteobacteria</taxon>
        <taxon>Hyphomicrobiales</taxon>
        <taxon>Rhizobiaceae</taxon>
        <taxon>Rhizobium/Agrobacterium group</taxon>
        <taxon>Rhizobium</taxon>
    </lineage>
</organism>
<reference evidence="4" key="1">
    <citation type="submission" date="2023-04" db="EMBL/GenBank/DDBJ databases">
        <title>Genomic characterization of faba bean (Vicia faba) microsymbionts in Mexican soils.</title>
        <authorList>
            <person name="Rivera Orduna F.N."/>
            <person name="Guevara-Luna J."/>
            <person name="Yan J."/>
            <person name="Arroyo-Herrera I."/>
            <person name="Li Y."/>
            <person name="Vasquez-Murrieta M.S."/>
            <person name="Wang E.T."/>
        </authorList>
    </citation>
    <scope>NUCLEOTIDE SEQUENCE</scope>
    <source>
        <strain evidence="4">CH26</strain>
    </source>
</reference>
<dbReference type="GO" id="GO:0042803">
    <property type="term" value="F:protein homodimerization activity"/>
    <property type="evidence" value="ECO:0007669"/>
    <property type="project" value="InterPro"/>
</dbReference>
<keyword evidence="2" id="KW-0346">Stress response</keyword>
<evidence type="ECO:0000313" key="5">
    <source>
        <dbReference type="Proteomes" id="UP001268610"/>
    </source>
</evidence>
<dbReference type="EMBL" id="JAVLSF010001435">
    <property type="protein sequence ID" value="MDR9778976.1"/>
    <property type="molecule type" value="Genomic_DNA"/>
</dbReference>
<evidence type="ECO:0000256" key="1">
    <source>
        <dbReference type="ARBA" id="ARBA00023186"/>
    </source>
</evidence>
<dbReference type="GO" id="GO:0051082">
    <property type="term" value="F:unfolded protein binding"/>
    <property type="evidence" value="ECO:0007669"/>
    <property type="project" value="TreeGrafter"/>
</dbReference>